<dbReference type="AlphaFoldDB" id="A0A0K0G5W7"/>
<proteinExistence type="predicted"/>
<dbReference type="Proteomes" id="UP000035680">
    <property type="component" value="Unassembled WGS sequence"/>
</dbReference>
<sequence length="95" mass="11306">MQKSNLNIYRIQSKNLGLIGDRNRSLSHSSENHTDYLFFQSRGEEYLGYLWCNFNIDIKFHRIFNHGKMSSFKWDEIDNVSLNIPDEYIQVTKQG</sequence>
<name>A0A0K0G5W7_STRVS</name>
<evidence type="ECO:0000313" key="1">
    <source>
        <dbReference type="Proteomes" id="UP000035680"/>
    </source>
</evidence>
<accession>A0A0K0G5W7</accession>
<reference evidence="2" key="2">
    <citation type="submission" date="2015-08" db="UniProtKB">
        <authorList>
            <consortium name="WormBaseParasite"/>
        </authorList>
    </citation>
    <scope>IDENTIFICATION</scope>
</reference>
<organism evidence="1 2">
    <name type="scientific">Strongyloides venezuelensis</name>
    <name type="common">Threadworm</name>
    <dbReference type="NCBI Taxonomy" id="75913"/>
    <lineage>
        <taxon>Eukaryota</taxon>
        <taxon>Metazoa</taxon>
        <taxon>Ecdysozoa</taxon>
        <taxon>Nematoda</taxon>
        <taxon>Chromadorea</taxon>
        <taxon>Rhabditida</taxon>
        <taxon>Tylenchina</taxon>
        <taxon>Panagrolaimomorpha</taxon>
        <taxon>Strongyloidoidea</taxon>
        <taxon>Strongyloididae</taxon>
        <taxon>Strongyloides</taxon>
    </lineage>
</organism>
<dbReference type="WBParaSite" id="SVE_2014300.1">
    <property type="protein sequence ID" value="SVE_2014300.1"/>
    <property type="gene ID" value="SVE_2014300"/>
</dbReference>
<protein>
    <submittedName>
        <fullName evidence="2">TLDc domain-containing protein</fullName>
    </submittedName>
</protein>
<reference evidence="1" key="1">
    <citation type="submission" date="2014-07" db="EMBL/GenBank/DDBJ databases">
        <authorList>
            <person name="Martin A.A"/>
            <person name="De Silva N."/>
        </authorList>
    </citation>
    <scope>NUCLEOTIDE SEQUENCE</scope>
</reference>
<evidence type="ECO:0000313" key="2">
    <source>
        <dbReference type="WBParaSite" id="SVE_2014300.1"/>
    </source>
</evidence>
<keyword evidence="1" id="KW-1185">Reference proteome</keyword>